<organism evidence="1">
    <name type="scientific">gut metagenome</name>
    <dbReference type="NCBI Taxonomy" id="749906"/>
    <lineage>
        <taxon>unclassified sequences</taxon>
        <taxon>metagenomes</taxon>
        <taxon>organismal metagenomes</taxon>
    </lineage>
</organism>
<sequence>MAGTGIFYKEIQSALAGFKAHYTGTAVEFALSGKAVAAVQVAGVCHMQTQSLDHGAAILKVKSLVRVGVLSEEATVAAQFLNGFEATADLFGSYLRLIGILCEQFIGDFLLALASIDQSNGVISQFVYCVNTAAVNIQHDVVAVQFVLMDHLVLLIFLSLEWLKNGL</sequence>
<dbReference type="AlphaFoldDB" id="J9H127"/>
<comment type="caution">
    <text evidence="1">The sequence shown here is derived from an EMBL/GenBank/DDBJ whole genome shotgun (WGS) entry which is preliminary data.</text>
</comment>
<dbReference type="EMBL" id="AMCI01000989">
    <property type="protein sequence ID" value="EJX07055.1"/>
    <property type="molecule type" value="Genomic_DNA"/>
</dbReference>
<reference evidence="1" key="1">
    <citation type="journal article" date="2012" name="PLoS ONE">
        <title>Gene sets for utilization of primary and secondary nutrition supplies in the distal gut of endangered iberian lynx.</title>
        <authorList>
            <person name="Alcaide M."/>
            <person name="Messina E."/>
            <person name="Richter M."/>
            <person name="Bargiela R."/>
            <person name="Peplies J."/>
            <person name="Huws S.A."/>
            <person name="Newbold C.J."/>
            <person name="Golyshin P.N."/>
            <person name="Simon M.A."/>
            <person name="Lopez G."/>
            <person name="Yakimov M.M."/>
            <person name="Ferrer M."/>
        </authorList>
    </citation>
    <scope>NUCLEOTIDE SEQUENCE</scope>
</reference>
<evidence type="ECO:0000313" key="1">
    <source>
        <dbReference type="EMBL" id="EJX07055.1"/>
    </source>
</evidence>
<accession>J9H127</accession>
<protein>
    <submittedName>
        <fullName evidence="1">Uncharacterized protein</fullName>
    </submittedName>
</protein>
<proteinExistence type="predicted"/>
<gene>
    <name evidence="1" type="ORF">EVA_04837</name>
</gene>
<name>J9H127_9ZZZZ</name>